<evidence type="ECO:0000256" key="5">
    <source>
        <dbReference type="ARBA" id="ARBA00023295"/>
    </source>
</evidence>
<dbReference type="InterPro" id="IPR002241">
    <property type="entry name" value="Glyco_hydro_27"/>
</dbReference>
<evidence type="ECO:0000256" key="3">
    <source>
        <dbReference type="ARBA" id="ARBA00022729"/>
    </source>
</evidence>
<name>A0A7S3ANR3_9EUKA</name>
<dbReference type="GO" id="GO:0005975">
    <property type="term" value="P:carbohydrate metabolic process"/>
    <property type="evidence" value="ECO:0007669"/>
    <property type="project" value="InterPro"/>
</dbReference>
<evidence type="ECO:0000259" key="6">
    <source>
        <dbReference type="Pfam" id="PF17801"/>
    </source>
</evidence>
<keyword evidence="3" id="KW-0732">Signal</keyword>
<proteinExistence type="predicted"/>
<dbReference type="InterPro" id="IPR013780">
    <property type="entry name" value="Glyco_hydro_b"/>
</dbReference>
<sequence length="216" mass="22626">MVFIEAKAHFGMWAITSAPLILGLDLREPRAVDFAWPIITNREILAVHAAWPAGPHPQMGGALPGGMVATDGKFIDGTIKPENMTWQVWAKNVTATSVAVLLVNAGDATQDVAVHLDGIVPCRPAGLCNESHLEHLCAPTCRTNGGGGSGAVRITARDLWARAALPDVRGGTFVAEGLAPHDSKFVLLTAVTGSGDAPQSTVPSARTNLAFRVPRG</sequence>
<comment type="catalytic activity">
    <reaction evidence="1">
        <text>Hydrolysis of terminal, non-reducing alpha-D-galactose residues in alpha-D-galactosides, including galactose oligosaccharides, galactomannans and galactolipids.</text>
        <dbReference type="EC" id="3.2.1.22"/>
    </reaction>
</comment>
<dbReference type="Gene3D" id="2.60.40.1180">
    <property type="entry name" value="Golgi alpha-mannosidase II"/>
    <property type="match status" value="1"/>
</dbReference>
<dbReference type="InterPro" id="IPR013785">
    <property type="entry name" value="Aldolase_TIM"/>
</dbReference>
<dbReference type="EMBL" id="HBHX01020044">
    <property type="protein sequence ID" value="CAE0110515.1"/>
    <property type="molecule type" value="Transcribed_RNA"/>
</dbReference>
<evidence type="ECO:0000256" key="2">
    <source>
        <dbReference type="ARBA" id="ARBA00012755"/>
    </source>
</evidence>
<dbReference type="AlphaFoldDB" id="A0A7S3ANR3"/>
<protein>
    <recommendedName>
        <fullName evidence="2">alpha-galactosidase</fullName>
        <ecNumber evidence="2">3.2.1.22</ecNumber>
    </recommendedName>
</protein>
<evidence type="ECO:0000256" key="1">
    <source>
        <dbReference type="ARBA" id="ARBA00001255"/>
    </source>
</evidence>
<accession>A0A7S3ANR3</accession>
<dbReference type="PANTHER" id="PTHR11452">
    <property type="entry name" value="ALPHA-GALACTOSIDASE/ALPHA-N-ACETYLGALACTOSAMINIDASE"/>
    <property type="match status" value="1"/>
</dbReference>
<gene>
    <name evidence="7" type="ORF">HERI1096_LOCUS11175</name>
</gene>
<dbReference type="SUPFAM" id="SSF51011">
    <property type="entry name" value="Glycosyl hydrolase domain"/>
    <property type="match status" value="1"/>
</dbReference>
<dbReference type="PANTHER" id="PTHR11452:SF33">
    <property type="entry name" value="ALPHA-GALACTOSIDASE 2"/>
    <property type="match status" value="1"/>
</dbReference>
<dbReference type="InterPro" id="IPR041233">
    <property type="entry name" value="Melibiase_C"/>
</dbReference>
<organism evidence="7">
    <name type="scientific">Haptolina ericina</name>
    <dbReference type="NCBI Taxonomy" id="156174"/>
    <lineage>
        <taxon>Eukaryota</taxon>
        <taxon>Haptista</taxon>
        <taxon>Haptophyta</taxon>
        <taxon>Prymnesiophyceae</taxon>
        <taxon>Prymnesiales</taxon>
        <taxon>Prymnesiaceae</taxon>
        <taxon>Haptolina</taxon>
    </lineage>
</organism>
<dbReference type="GO" id="GO:0004557">
    <property type="term" value="F:alpha-galactosidase activity"/>
    <property type="evidence" value="ECO:0007669"/>
    <property type="project" value="UniProtKB-EC"/>
</dbReference>
<evidence type="ECO:0000256" key="4">
    <source>
        <dbReference type="ARBA" id="ARBA00022801"/>
    </source>
</evidence>
<feature type="domain" description="Alpha galactosidase C-terminal" evidence="6">
    <location>
        <begin position="85"/>
        <end position="186"/>
    </location>
</feature>
<dbReference type="Gene3D" id="3.20.20.70">
    <property type="entry name" value="Aldolase class I"/>
    <property type="match status" value="1"/>
</dbReference>
<keyword evidence="4" id="KW-0378">Hydrolase</keyword>
<dbReference type="Pfam" id="PF17801">
    <property type="entry name" value="Melibiase_C"/>
    <property type="match status" value="1"/>
</dbReference>
<keyword evidence="5" id="KW-0326">Glycosidase</keyword>
<reference evidence="7" key="1">
    <citation type="submission" date="2021-01" db="EMBL/GenBank/DDBJ databases">
        <authorList>
            <person name="Corre E."/>
            <person name="Pelletier E."/>
            <person name="Niang G."/>
            <person name="Scheremetjew M."/>
            <person name="Finn R."/>
            <person name="Kale V."/>
            <person name="Holt S."/>
            <person name="Cochrane G."/>
            <person name="Meng A."/>
            <person name="Brown T."/>
            <person name="Cohen L."/>
        </authorList>
    </citation>
    <scope>NUCLEOTIDE SEQUENCE</scope>
    <source>
        <strain evidence="7">CCMP281</strain>
    </source>
</reference>
<evidence type="ECO:0000313" key="7">
    <source>
        <dbReference type="EMBL" id="CAE0110515.1"/>
    </source>
</evidence>
<dbReference type="EC" id="3.2.1.22" evidence="2"/>